<dbReference type="InterPro" id="IPR052169">
    <property type="entry name" value="CW_Biosynth-Accessory"/>
</dbReference>
<dbReference type="PANTHER" id="PTHR33393:SF12">
    <property type="entry name" value="CAPSULE BIOSYNTHESIS PROTEIN CAPA"/>
    <property type="match status" value="1"/>
</dbReference>
<dbReference type="Proteomes" id="UP001596020">
    <property type="component" value="Unassembled WGS sequence"/>
</dbReference>
<dbReference type="PANTHER" id="PTHR33393">
    <property type="entry name" value="POLYGLUTAMINE SYNTHESIS ACCESSORY PROTEIN RV0574C-RELATED"/>
    <property type="match status" value="1"/>
</dbReference>
<comment type="similarity">
    <text evidence="1">Belongs to the CapA family.</text>
</comment>
<reference evidence="5" key="1">
    <citation type="journal article" date="2019" name="Int. J. Syst. Evol. Microbiol.">
        <title>The Global Catalogue of Microorganisms (GCM) 10K type strain sequencing project: providing services to taxonomists for standard genome sequencing and annotation.</title>
        <authorList>
            <consortium name="The Broad Institute Genomics Platform"/>
            <consortium name="The Broad Institute Genome Sequencing Center for Infectious Disease"/>
            <person name="Wu L."/>
            <person name="Ma J."/>
        </authorList>
    </citation>
    <scope>NUCLEOTIDE SEQUENCE [LARGE SCALE GENOMIC DNA]</scope>
    <source>
        <strain evidence="5">CGMCC 4.7357</strain>
    </source>
</reference>
<feature type="chain" id="PRO_5046752778" evidence="2">
    <location>
        <begin position="27"/>
        <end position="378"/>
    </location>
</feature>
<dbReference type="InterPro" id="IPR019079">
    <property type="entry name" value="Capsule_synth_CapA"/>
</dbReference>
<dbReference type="PROSITE" id="PS51257">
    <property type="entry name" value="PROKAR_LIPOPROTEIN"/>
    <property type="match status" value="1"/>
</dbReference>
<name>A0ABV9K685_9PORP</name>
<organism evidence="4 5">
    <name type="scientific">Falsiporphyromonas endometrii</name>
    <dbReference type="NCBI Taxonomy" id="1387297"/>
    <lineage>
        <taxon>Bacteria</taxon>
        <taxon>Pseudomonadati</taxon>
        <taxon>Bacteroidota</taxon>
        <taxon>Bacteroidia</taxon>
        <taxon>Bacteroidales</taxon>
        <taxon>Porphyromonadaceae</taxon>
        <taxon>Falsiporphyromonas</taxon>
    </lineage>
</organism>
<feature type="domain" description="Capsule synthesis protein CapA" evidence="3">
    <location>
        <begin position="50"/>
        <end position="295"/>
    </location>
</feature>
<dbReference type="CDD" id="cd07381">
    <property type="entry name" value="MPP_CapA"/>
    <property type="match status" value="1"/>
</dbReference>
<keyword evidence="5" id="KW-1185">Reference proteome</keyword>
<gene>
    <name evidence="4" type="ORF">ACFO3G_02905</name>
</gene>
<protein>
    <submittedName>
        <fullName evidence="4">CapA family protein</fullName>
    </submittedName>
</protein>
<dbReference type="SMART" id="SM00854">
    <property type="entry name" value="PGA_cap"/>
    <property type="match status" value="1"/>
</dbReference>
<evidence type="ECO:0000313" key="4">
    <source>
        <dbReference type="EMBL" id="MFC4665569.1"/>
    </source>
</evidence>
<dbReference type="RefSeq" id="WP_380077829.1">
    <property type="nucleotide sequence ID" value="NZ_JBHSGO010000048.1"/>
</dbReference>
<proteinExistence type="inferred from homology"/>
<dbReference type="EMBL" id="JBHSGO010000048">
    <property type="protein sequence ID" value="MFC4665569.1"/>
    <property type="molecule type" value="Genomic_DNA"/>
</dbReference>
<evidence type="ECO:0000313" key="5">
    <source>
        <dbReference type="Proteomes" id="UP001596020"/>
    </source>
</evidence>
<dbReference type="SUPFAM" id="SSF56300">
    <property type="entry name" value="Metallo-dependent phosphatases"/>
    <property type="match status" value="1"/>
</dbReference>
<keyword evidence="2" id="KW-0732">Signal</keyword>
<evidence type="ECO:0000259" key="3">
    <source>
        <dbReference type="SMART" id="SM00854"/>
    </source>
</evidence>
<evidence type="ECO:0000256" key="2">
    <source>
        <dbReference type="SAM" id="SignalP"/>
    </source>
</evidence>
<accession>A0ABV9K685</accession>
<sequence>MKIRRTFGIYYFALVCLWLSACHQKAADNIGKPSSNVKLVGKEPNRYKTTLYFAGDIMMHLPQQKAAIQSNGTYNFDSCFSLIKPYIDKADIAIANLETTFGGKPYSGYPMFSSPDTLAYSLKRAGFDVLTTANNHCADRGSKGIVRTLNVLDQVGIRHTGSFRNNRERGRLSPLIICSNGINIALLSYTYGTNGMPVKPPTEVNMIDSTMLSDVRSARANKKVDCVIIYLHWGIEYQSHSNYQQRYLAKQLADAGADIIVGSHPHVVQESDVITNDKGKNTLVFYSLGNYISNQSSNLCTTGGLSILVTLTKEKERGTNICNLKYIHTWVNRHDDEGAMKFVVVPLDGNFQIGKDHQNYGAMKAYLHYSKTIPLAKI</sequence>
<dbReference type="Pfam" id="PF09587">
    <property type="entry name" value="PGA_cap"/>
    <property type="match status" value="1"/>
</dbReference>
<dbReference type="Gene3D" id="3.60.21.10">
    <property type="match status" value="1"/>
</dbReference>
<comment type="caution">
    <text evidence="4">The sequence shown here is derived from an EMBL/GenBank/DDBJ whole genome shotgun (WGS) entry which is preliminary data.</text>
</comment>
<feature type="signal peptide" evidence="2">
    <location>
        <begin position="1"/>
        <end position="26"/>
    </location>
</feature>
<dbReference type="InterPro" id="IPR029052">
    <property type="entry name" value="Metallo-depent_PP-like"/>
</dbReference>
<evidence type="ECO:0000256" key="1">
    <source>
        <dbReference type="ARBA" id="ARBA00005662"/>
    </source>
</evidence>